<dbReference type="Ensembl" id="ENSEAST00005070347.1">
    <property type="protein sequence ID" value="ENSEASP00005055532.1"/>
    <property type="gene ID" value="ENSEASG00005015383.2"/>
</dbReference>
<dbReference type="Proteomes" id="UP000694387">
    <property type="component" value="Chromosome 13"/>
</dbReference>
<feature type="compositionally biased region" description="Basic residues" evidence="11">
    <location>
        <begin position="37"/>
        <end position="46"/>
    </location>
</feature>
<dbReference type="GO" id="GO:0008017">
    <property type="term" value="F:microtubule binding"/>
    <property type="evidence" value="ECO:0007669"/>
    <property type="project" value="InterPro"/>
</dbReference>
<dbReference type="Pfam" id="PF16183">
    <property type="entry name" value="Kinesin_assoc"/>
    <property type="match status" value="1"/>
</dbReference>
<reference evidence="13" key="2">
    <citation type="submission" date="2025-08" db="UniProtKB">
        <authorList>
            <consortium name="Ensembl"/>
        </authorList>
    </citation>
    <scope>IDENTIFICATION</scope>
</reference>
<dbReference type="Gene3D" id="3.40.850.10">
    <property type="entry name" value="Kinesin motor domain"/>
    <property type="match status" value="1"/>
</dbReference>
<dbReference type="PANTHER" id="PTHR47117">
    <property type="entry name" value="STAR-RELATED LIPID TRANSFER PROTEIN 9"/>
    <property type="match status" value="1"/>
</dbReference>
<feature type="region of interest" description="Disordered" evidence="11">
    <location>
        <begin position="1"/>
        <end position="60"/>
    </location>
</feature>
<evidence type="ECO:0000256" key="8">
    <source>
        <dbReference type="ARBA" id="ARBA00023212"/>
    </source>
</evidence>
<dbReference type="SMART" id="SM00129">
    <property type="entry name" value="KISc"/>
    <property type="match status" value="1"/>
</dbReference>
<dbReference type="GO" id="GO:0005524">
    <property type="term" value="F:ATP binding"/>
    <property type="evidence" value="ECO:0007669"/>
    <property type="project" value="UniProtKB-UniRule"/>
</dbReference>
<dbReference type="GO" id="GO:0003777">
    <property type="term" value="F:microtubule motor activity"/>
    <property type="evidence" value="ECO:0007669"/>
    <property type="project" value="InterPro"/>
</dbReference>
<evidence type="ECO:0000256" key="9">
    <source>
        <dbReference type="PROSITE-ProRule" id="PRU00283"/>
    </source>
</evidence>
<gene>
    <name evidence="13" type="primary">KIF1C</name>
</gene>
<dbReference type="SUPFAM" id="SSF49879">
    <property type="entry name" value="SMAD/FHA domain"/>
    <property type="match status" value="1"/>
</dbReference>
<evidence type="ECO:0000256" key="7">
    <source>
        <dbReference type="ARBA" id="ARBA00023175"/>
    </source>
</evidence>
<dbReference type="InterPro" id="IPR019821">
    <property type="entry name" value="Kinesin_motor_CS"/>
</dbReference>
<feature type="coiled-coil region" evidence="10">
    <location>
        <begin position="1043"/>
        <end position="1077"/>
    </location>
</feature>
<evidence type="ECO:0000256" key="5">
    <source>
        <dbReference type="ARBA" id="ARBA00022840"/>
    </source>
</evidence>
<keyword evidence="3" id="KW-0493">Microtubule</keyword>
<evidence type="ECO:0000256" key="1">
    <source>
        <dbReference type="ARBA" id="ARBA00004245"/>
    </source>
</evidence>
<feature type="compositionally biased region" description="Low complexity" evidence="11">
    <location>
        <begin position="129"/>
        <end position="155"/>
    </location>
</feature>
<feature type="region of interest" description="Disordered" evidence="11">
    <location>
        <begin position="1086"/>
        <end position="1137"/>
    </location>
</feature>
<dbReference type="InterPro" id="IPR001752">
    <property type="entry name" value="Kinesin_motor_dom"/>
</dbReference>
<keyword evidence="6 10" id="KW-0175">Coiled coil</keyword>
<dbReference type="GeneTree" id="ENSGT00940000159295"/>
<name>A0A9L0JZN1_EQUAS</name>
<feature type="compositionally biased region" description="Gly residues" evidence="11">
    <location>
        <begin position="1166"/>
        <end position="1175"/>
    </location>
</feature>
<dbReference type="InterPro" id="IPR027417">
    <property type="entry name" value="P-loop_NTPase"/>
</dbReference>
<dbReference type="FunFam" id="2.60.200.20:FF:000001">
    <property type="entry name" value="Kinesin family member 1B"/>
    <property type="match status" value="1"/>
</dbReference>
<keyword evidence="8" id="KW-0206">Cytoskeleton</keyword>
<feature type="coiled-coil region" evidence="10">
    <location>
        <begin position="854"/>
        <end position="881"/>
    </location>
</feature>
<feature type="compositionally biased region" description="Basic and acidic residues" evidence="11">
    <location>
        <begin position="1305"/>
        <end position="1316"/>
    </location>
</feature>
<protein>
    <submittedName>
        <fullName evidence="13">Kinesin family member 1C</fullName>
    </submittedName>
</protein>
<dbReference type="CDD" id="cd22728">
    <property type="entry name" value="FHA_KIF1C"/>
    <property type="match status" value="1"/>
</dbReference>
<dbReference type="InterPro" id="IPR032405">
    <property type="entry name" value="Kinesin_assoc"/>
</dbReference>
<sequence length="1316" mass="144583">MTGAEGGAGRRLAPRGGSWAEPPPGRGHRGGPAPWARLRRRRRPRVRGLGPLQGPPPPFPAPQAAVILRVLASCSPFCFRNSVLSSPPGGPHSPVGIAPLTGVVWVAPGPFPGRCAPARPRARARRSPAPRSPAQLALPGRAPAAGAAAAAAPGARVRRPPPGDPARGGGSPDPAPDLSRSRLTLPGKFVPLRSAERLGEPLRYELRRVGVSGAMAGASVKVAVRVRPFNARETSQDAKCVVSMQGSTTSIINPKQSKDAPKSFTFDYSYWSHTSAEDPQFASQQQVYRDIGEEMLLHAFEGYNVCIFAYGQTGAGKSYTMMGRQEPGQQGIVPQLCEDLFSRVSKNQSAQLSYSVEVSYMEIYCERVRDLLNPKSRGSLRVREHPILGPYVQDLSKLAVTSYADIADLMDCGNKARTVAATNMNETSSRSHAVFTIVFTQRCHDQLTGLDSEKVSKISLVDLAGSERADSSGARGMRLKEGANINKSLTTLGKVISALADMQSKKRKSDFIPYRDSVLTWLLKENLGGNSRTAMIAALSPADINYEETLSTLRYADRTKQIRCNAIINEDPNARLIRELQEEVARLRELLMAQGLSASALGGLKVDEGSPGGALPAISSPPAPASPSSPPAHNGELEPSFSPNAEPQIGPEEAMERLQETEKIIAELNETWEEKLRKTEALRMEREALLAEMGVAVREDGGTVGVFSPKKTPHLVNLNEDPLMSECLLYHIKDGVTRVGQVDVDIKLTGQFIREQHCLFRSIPQPDGEVVVTLEPCEGAETYVNGKLVTEPLVLKSGNRIVMGKNHVFRFNHPEQARLERERGVPPPPGPPSEPVDWNFAQKELLEQQGIDIKLEMEKRLQDLENQYRKEKEEADLLLEQQRLYADSDSGDDSDKRSCEESWRLISSLREQLPPTTVQTIVKRCGLPSSGKRRAPRRVYQIPQRRRLQGKDPRWATMADLKMQAVKEICYEVALADFRHGRAEIEALAALKMRELCRTYGKPEGPGDAWRAVARDVWDTVGEEEGSGSGSGGGEEGARGAEVEDLRAHIDKLTGILQEVKLQNSSKDRELQALRDRMLRMERVIPLTQDHEDENEEASDATWATPQGSEAGEEEAPSDRTPSARPPSPPLSSWERVSRLMEEDPAFRRGRLRWLKQEQLRLQGLQGAGGRGGGLRRPPARFVPPHDCKLRFPFKSNPQHRESWPGMGGGEAPAPPQPPEEATPPPATPARRPPSPRRSHRPRRNSLDGGGRSRGGGSTQPEAQHFQPKKHNYYPQQPQPYPAQRPPGPRYPPYTTPPRMRRQRSAPDLKESGAAV</sequence>
<feature type="region of interest" description="Disordered" evidence="11">
    <location>
        <begin position="1022"/>
        <end position="1041"/>
    </location>
</feature>
<evidence type="ECO:0000256" key="11">
    <source>
        <dbReference type="SAM" id="MobiDB-lite"/>
    </source>
</evidence>
<dbReference type="InterPro" id="IPR008984">
    <property type="entry name" value="SMAD_FHA_dom_sf"/>
</dbReference>
<evidence type="ECO:0000256" key="2">
    <source>
        <dbReference type="ARBA" id="ARBA00022490"/>
    </source>
</evidence>
<reference evidence="13" key="3">
    <citation type="submission" date="2025-09" db="UniProtKB">
        <authorList>
            <consortium name="Ensembl"/>
        </authorList>
    </citation>
    <scope>IDENTIFICATION</scope>
</reference>
<evidence type="ECO:0000313" key="13">
    <source>
        <dbReference type="Ensembl" id="ENSEASP00005055532.1"/>
    </source>
</evidence>
<organism evidence="13 14">
    <name type="scientific">Equus asinus</name>
    <name type="common">Donkey</name>
    <name type="synonym">Equus africanus asinus</name>
    <dbReference type="NCBI Taxonomy" id="9793"/>
    <lineage>
        <taxon>Eukaryota</taxon>
        <taxon>Metazoa</taxon>
        <taxon>Chordata</taxon>
        <taxon>Craniata</taxon>
        <taxon>Vertebrata</taxon>
        <taxon>Euteleostomi</taxon>
        <taxon>Mammalia</taxon>
        <taxon>Eutheria</taxon>
        <taxon>Laurasiatheria</taxon>
        <taxon>Perissodactyla</taxon>
        <taxon>Equidae</taxon>
        <taxon>Equus</taxon>
    </lineage>
</organism>
<feature type="compositionally biased region" description="Pro residues" evidence="11">
    <location>
        <begin position="1277"/>
        <end position="1296"/>
    </location>
</feature>
<keyword evidence="5 9" id="KW-0067">ATP-binding</keyword>
<evidence type="ECO:0000256" key="10">
    <source>
        <dbReference type="SAM" id="Coils"/>
    </source>
</evidence>
<feature type="region of interest" description="Disordered" evidence="11">
    <location>
        <begin position="1164"/>
        <end position="1316"/>
    </location>
</feature>
<keyword evidence="4 9" id="KW-0547">Nucleotide-binding</keyword>
<dbReference type="InterPro" id="IPR000253">
    <property type="entry name" value="FHA_dom"/>
</dbReference>
<keyword evidence="2" id="KW-0963">Cytoplasm</keyword>
<comment type="subcellular location">
    <subcellularLocation>
        <location evidence="1">Cytoplasm</location>
        <location evidence="1">Cytoskeleton</location>
    </subcellularLocation>
</comment>
<feature type="compositionally biased region" description="Pro residues" evidence="11">
    <location>
        <begin position="619"/>
        <end position="630"/>
    </location>
</feature>
<keyword evidence="14" id="KW-1185">Reference proteome</keyword>
<dbReference type="Pfam" id="PF00498">
    <property type="entry name" value="FHA"/>
    <property type="match status" value="1"/>
</dbReference>
<feature type="compositionally biased region" description="Pro residues" evidence="11">
    <location>
        <begin position="1213"/>
        <end position="1233"/>
    </location>
</feature>
<dbReference type="PROSITE" id="PS50067">
    <property type="entry name" value="KINESIN_MOTOR_2"/>
    <property type="match status" value="1"/>
</dbReference>
<accession>A0A9L0JZN1</accession>
<evidence type="ECO:0000313" key="14">
    <source>
        <dbReference type="Proteomes" id="UP000694387"/>
    </source>
</evidence>
<comment type="similarity">
    <text evidence="9">Belongs to the TRAFAC class myosin-kinesin ATPase superfamily. Kinesin family.</text>
</comment>
<dbReference type="SUPFAM" id="SSF52540">
    <property type="entry name" value="P-loop containing nucleoside triphosphate hydrolases"/>
    <property type="match status" value="1"/>
</dbReference>
<dbReference type="GO" id="GO:0007018">
    <property type="term" value="P:microtubule-based movement"/>
    <property type="evidence" value="ECO:0007669"/>
    <property type="project" value="InterPro"/>
</dbReference>
<evidence type="ECO:0000256" key="3">
    <source>
        <dbReference type="ARBA" id="ARBA00022701"/>
    </source>
</evidence>
<feature type="domain" description="Kinesin motor" evidence="12">
    <location>
        <begin position="219"/>
        <end position="562"/>
    </location>
</feature>
<feature type="region of interest" description="Disordered" evidence="11">
    <location>
        <begin position="612"/>
        <end position="648"/>
    </location>
</feature>
<feature type="region of interest" description="Disordered" evidence="11">
    <location>
        <begin position="116"/>
        <end position="186"/>
    </location>
</feature>
<dbReference type="CDD" id="cd01365">
    <property type="entry name" value="KISc_KIF1A_KIF1B"/>
    <property type="match status" value="1"/>
</dbReference>
<dbReference type="Pfam" id="PF00225">
    <property type="entry name" value="Kinesin"/>
    <property type="match status" value="1"/>
</dbReference>
<dbReference type="PRINTS" id="PR00380">
    <property type="entry name" value="KINESINHEAVY"/>
</dbReference>
<reference evidence="13 14" key="1">
    <citation type="journal article" date="2020" name="Nat. Commun.">
        <title>Donkey genomes provide new insights into domestication and selection for coat color.</title>
        <authorList>
            <person name="Wang"/>
            <person name="C."/>
            <person name="Li"/>
            <person name="H."/>
            <person name="Guo"/>
            <person name="Y."/>
            <person name="Huang"/>
            <person name="J."/>
            <person name="Sun"/>
            <person name="Y."/>
            <person name="Min"/>
            <person name="J."/>
            <person name="Wang"/>
            <person name="J."/>
            <person name="Fang"/>
            <person name="X."/>
            <person name="Zhao"/>
            <person name="Z."/>
            <person name="Wang"/>
            <person name="S."/>
            <person name="Zhang"/>
            <person name="Y."/>
            <person name="Liu"/>
            <person name="Q."/>
            <person name="Jiang"/>
            <person name="Q."/>
            <person name="Wang"/>
            <person name="X."/>
            <person name="Guo"/>
            <person name="Y."/>
            <person name="Yang"/>
            <person name="C."/>
            <person name="Wang"/>
            <person name="Y."/>
            <person name="Tian"/>
            <person name="F."/>
            <person name="Zhuang"/>
            <person name="G."/>
            <person name="Fan"/>
            <person name="Y."/>
            <person name="Gao"/>
            <person name="Q."/>
            <person name="Li"/>
            <person name="Y."/>
            <person name="Ju"/>
            <person name="Z."/>
            <person name="Li"/>
            <person name="J."/>
            <person name="Li"/>
            <person name="R."/>
            <person name="Hou"/>
            <person name="M."/>
            <person name="Yang"/>
            <person name="G."/>
            <person name="Liu"/>
            <person name="G."/>
            <person name="Liu"/>
            <person name="W."/>
            <person name="Guo"/>
            <person name="J."/>
            <person name="Pan"/>
            <person name="S."/>
            <person name="Fan"/>
            <person name="G."/>
            <person name="Zhang"/>
            <person name="W."/>
            <person name="Zhang"/>
            <person name="R."/>
            <person name="Yu"/>
            <person name="J."/>
            <person name="Zhang"/>
            <person name="X."/>
            <person name="Yin"/>
            <person name="Q."/>
            <person name="Ji"/>
            <person name="C."/>
            <person name="Jin"/>
            <person name="Y."/>
            <person name="Yue"/>
            <person name="G."/>
            <person name="Liu"/>
            <person name="M."/>
            <person name="Xu"/>
            <person name="J."/>
            <person name="Liu"/>
            <person name="S."/>
            <person name="Jordana"/>
            <person name="J."/>
            <person name="Noce"/>
            <person name="A."/>
            <person name="Amills"/>
            <person name="M."/>
            <person name="Wu"/>
            <person name="D.D."/>
            <person name="Li"/>
            <person name="S."/>
            <person name="Zhou"/>
            <person name="X. and Zhong"/>
            <person name="J."/>
        </authorList>
    </citation>
    <scope>NUCLEOTIDE SEQUENCE [LARGE SCALE GENOMIC DNA]</scope>
</reference>
<feature type="binding site" evidence="9">
    <location>
        <begin position="311"/>
        <end position="318"/>
    </location>
    <ligand>
        <name>ATP</name>
        <dbReference type="ChEBI" id="CHEBI:30616"/>
    </ligand>
</feature>
<dbReference type="Gene3D" id="2.60.200.20">
    <property type="match status" value="1"/>
</dbReference>
<dbReference type="InterPro" id="IPR036961">
    <property type="entry name" value="Kinesin_motor_dom_sf"/>
</dbReference>
<dbReference type="Gene3D" id="6.10.250.2520">
    <property type="match status" value="1"/>
</dbReference>
<evidence type="ECO:0000256" key="4">
    <source>
        <dbReference type="ARBA" id="ARBA00022741"/>
    </source>
</evidence>
<dbReference type="PROSITE" id="PS00411">
    <property type="entry name" value="KINESIN_MOTOR_1"/>
    <property type="match status" value="1"/>
</dbReference>
<dbReference type="FunFam" id="3.40.850.10:FF:000004">
    <property type="entry name" value="Kinesin-like protein isoform 2"/>
    <property type="match status" value="1"/>
</dbReference>
<feature type="compositionally biased region" description="Basic residues" evidence="11">
    <location>
        <begin position="1234"/>
        <end position="1244"/>
    </location>
</feature>
<dbReference type="GO" id="GO:0005874">
    <property type="term" value="C:microtubule"/>
    <property type="evidence" value="ECO:0007669"/>
    <property type="project" value="UniProtKB-KW"/>
</dbReference>
<evidence type="ECO:0000259" key="12">
    <source>
        <dbReference type="PROSITE" id="PS50067"/>
    </source>
</evidence>
<proteinExistence type="inferred from homology"/>
<keyword evidence="7 9" id="KW-0505">Motor protein</keyword>
<evidence type="ECO:0000256" key="6">
    <source>
        <dbReference type="ARBA" id="ARBA00023054"/>
    </source>
</evidence>
<feature type="compositionally biased region" description="Gly residues" evidence="11">
    <location>
        <begin position="1248"/>
        <end position="1258"/>
    </location>
</feature>
<dbReference type="PANTHER" id="PTHR47117:SF9">
    <property type="entry name" value="KINESIN-LIKE PROTEIN KIF1C ISOFORM X1"/>
    <property type="match status" value="1"/>
</dbReference>